<name>A0ACD3AJU2_9AGAR</name>
<dbReference type="EMBL" id="ML208414">
    <property type="protein sequence ID" value="TFK66143.1"/>
    <property type="molecule type" value="Genomic_DNA"/>
</dbReference>
<dbReference type="Proteomes" id="UP000308600">
    <property type="component" value="Unassembled WGS sequence"/>
</dbReference>
<keyword evidence="2" id="KW-1185">Reference proteome</keyword>
<proteinExistence type="predicted"/>
<accession>A0ACD3AJU2</accession>
<evidence type="ECO:0000313" key="1">
    <source>
        <dbReference type="EMBL" id="TFK66143.1"/>
    </source>
</evidence>
<evidence type="ECO:0000313" key="2">
    <source>
        <dbReference type="Proteomes" id="UP000308600"/>
    </source>
</evidence>
<reference evidence="1 2" key="1">
    <citation type="journal article" date="2019" name="Nat. Ecol. Evol.">
        <title>Megaphylogeny resolves global patterns of mushroom evolution.</title>
        <authorList>
            <person name="Varga T."/>
            <person name="Krizsan K."/>
            <person name="Foldi C."/>
            <person name="Dima B."/>
            <person name="Sanchez-Garcia M."/>
            <person name="Sanchez-Ramirez S."/>
            <person name="Szollosi G.J."/>
            <person name="Szarkandi J.G."/>
            <person name="Papp V."/>
            <person name="Albert L."/>
            <person name="Andreopoulos W."/>
            <person name="Angelini C."/>
            <person name="Antonin V."/>
            <person name="Barry K.W."/>
            <person name="Bougher N.L."/>
            <person name="Buchanan P."/>
            <person name="Buyck B."/>
            <person name="Bense V."/>
            <person name="Catcheside P."/>
            <person name="Chovatia M."/>
            <person name="Cooper J."/>
            <person name="Damon W."/>
            <person name="Desjardin D."/>
            <person name="Finy P."/>
            <person name="Geml J."/>
            <person name="Haridas S."/>
            <person name="Hughes K."/>
            <person name="Justo A."/>
            <person name="Karasinski D."/>
            <person name="Kautmanova I."/>
            <person name="Kiss B."/>
            <person name="Kocsube S."/>
            <person name="Kotiranta H."/>
            <person name="LaButti K.M."/>
            <person name="Lechner B.E."/>
            <person name="Liimatainen K."/>
            <person name="Lipzen A."/>
            <person name="Lukacs Z."/>
            <person name="Mihaltcheva S."/>
            <person name="Morgado L.N."/>
            <person name="Niskanen T."/>
            <person name="Noordeloos M.E."/>
            <person name="Ohm R.A."/>
            <person name="Ortiz-Santana B."/>
            <person name="Ovrebo C."/>
            <person name="Racz N."/>
            <person name="Riley R."/>
            <person name="Savchenko A."/>
            <person name="Shiryaev A."/>
            <person name="Soop K."/>
            <person name="Spirin V."/>
            <person name="Szebenyi C."/>
            <person name="Tomsovsky M."/>
            <person name="Tulloss R.E."/>
            <person name="Uehling J."/>
            <person name="Grigoriev I.V."/>
            <person name="Vagvolgyi C."/>
            <person name="Papp T."/>
            <person name="Martin F.M."/>
            <person name="Miettinen O."/>
            <person name="Hibbett D.S."/>
            <person name="Nagy L.G."/>
        </authorList>
    </citation>
    <scope>NUCLEOTIDE SEQUENCE [LARGE SCALE GENOMIC DNA]</scope>
    <source>
        <strain evidence="1 2">NL-1719</strain>
    </source>
</reference>
<feature type="non-terminal residue" evidence="1">
    <location>
        <position position="59"/>
    </location>
</feature>
<sequence length="59" mass="6799">MSSNGPPLLDAHAEERALIDTRIAELEHEIRSLKLQRNQLAPIARLPPELFTRIFSFFQ</sequence>
<gene>
    <name evidence="1" type="ORF">BDN72DRAFT_772405</name>
</gene>
<protein>
    <submittedName>
        <fullName evidence="1">Uncharacterized protein</fullName>
    </submittedName>
</protein>
<organism evidence="1 2">
    <name type="scientific">Pluteus cervinus</name>
    <dbReference type="NCBI Taxonomy" id="181527"/>
    <lineage>
        <taxon>Eukaryota</taxon>
        <taxon>Fungi</taxon>
        <taxon>Dikarya</taxon>
        <taxon>Basidiomycota</taxon>
        <taxon>Agaricomycotina</taxon>
        <taxon>Agaricomycetes</taxon>
        <taxon>Agaricomycetidae</taxon>
        <taxon>Agaricales</taxon>
        <taxon>Pluteineae</taxon>
        <taxon>Pluteaceae</taxon>
        <taxon>Pluteus</taxon>
    </lineage>
</organism>